<dbReference type="InterPro" id="IPR051454">
    <property type="entry name" value="RNA/ubiquinone_mod_enzymes"/>
</dbReference>
<sequence length="756" mass="82682">MKKPELLAPAGDYGCFQAALKAGADAVYMGGQQYGARAYAGNFSRDEVLSALDEAHFYGKRIYLTVNTLMKQKELDRLPDFIFPFYEAGLDGVIVQDVGALRVLGENFPGLALHASTQMTVTDAAGALAYKELGVVRVVPARELSLKEAALLKKESGMEVEVFVHGAMCYCYSGQCLFSSMLGGRSGNRGRCAQPCRQPYSIRMGGGTGKPCYPLSLKDLCTIDLIPELIDAGIDSFKIEGRMKRAEYVAGVTDAYRRRIDSYLAYPKKKAPVPPQDRKLLSSLYVRTGLGSGYLKKHNGREMVTLGQPGYAGCDDGLLQEIRSRLLEKEMEVPVSFAAVLEADKPFRLTARSGELSVCMEGEMAQKAQKRPMGEEEVKKQLARTGGSGFFADRTDVAIKGDVFLPVKSINELRRSVLEKLRAARIAAFRAQRGNREISGIPSREPASAAQPRRGLGRPGLSASVSSLPQLEACLGSNGLGSGVSGTEVARIYVPSSAVNTEMLGRLEEARKKGLSTEIFLALPVIMRAETAAQLEHEKRLLETGLFSGVQTATASGLMWLEKIGWKGKAALDHRLYIWNRQTWEFWRDRMDTYCAPLEQNGREILALPAPGPGEKGRKEILAYGRIPMMVTANCIRKTAGACGKDMQPARESGQKNRTGAASEGLFLIDRYQTAFPVACDCRFCYNLIFNSVPLSLHGFLPELSESGAAFLRLDFLEESGKETEKILRLFAEGLGGGRPQPDYGFTTGHYRKGAQ</sequence>
<feature type="domain" description="Peptidase U32 collagenase" evidence="2">
    <location>
        <begin position="318"/>
        <end position="426"/>
    </location>
</feature>
<dbReference type="PANTHER" id="PTHR30217:SF10">
    <property type="entry name" value="23S RRNA 5-HYDROXYCYTIDINE C2501 SYNTHASE"/>
    <property type="match status" value="1"/>
</dbReference>
<reference evidence="3" key="2">
    <citation type="submission" date="2021-04" db="EMBL/GenBank/DDBJ databases">
        <authorList>
            <person name="Gilroy R."/>
        </authorList>
    </citation>
    <scope>NUCLEOTIDE SEQUENCE</scope>
    <source>
        <strain evidence="3">ChiHjej8B7-25341</strain>
    </source>
</reference>
<gene>
    <name evidence="3" type="ORF">H9912_06070</name>
</gene>
<feature type="region of interest" description="Disordered" evidence="1">
    <location>
        <begin position="437"/>
        <end position="463"/>
    </location>
</feature>
<evidence type="ECO:0000313" key="4">
    <source>
        <dbReference type="Proteomes" id="UP000823851"/>
    </source>
</evidence>
<dbReference type="InterPro" id="IPR001539">
    <property type="entry name" value="Peptidase_U32"/>
</dbReference>
<dbReference type="Pfam" id="PF01136">
    <property type="entry name" value="Peptidase_U32"/>
    <property type="match status" value="1"/>
</dbReference>
<dbReference type="InterPro" id="IPR020988">
    <property type="entry name" value="Pept_U32_collagenase"/>
</dbReference>
<organism evidence="3 4">
    <name type="scientific">Candidatus Eisenbergiella stercorigallinarum</name>
    <dbReference type="NCBI Taxonomy" id="2838557"/>
    <lineage>
        <taxon>Bacteria</taxon>
        <taxon>Bacillati</taxon>
        <taxon>Bacillota</taxon>
        <taxon>Clostridia</taxon>
        <taxon>Lachnospirales</taxon>
        <taxon>Lachnospiraceae</taxon>
        <taxon>Eisenbergiella</taxon>
    </lineage>
</organism>
<evidence type="ECO:0000256" key="1">
    <source>
        <dbReference type="SAM" id="MobiDB-lite"/>
    </source>
</evidence>
<dbReference type="AlphaFoldDB" id="A0A9D2R0Q3"/>
<name>A0A9D2R0Q3_9FIRM</name>
<dbReference type="PANTHER" id="PTHR30217">
    <property type="entry name" value="PEPTIDASE U32 FAMILY"/>
    <property type="match status" value="1"/>
</dbReference>
<evidence type="ECO:0000313" key="3">
    <source>
        <dbReference type="EMBL" id="HJD31491.1"/>
    </source>
</evidence>
<evidence type="ECO:0000259" key="2">
    <source>
        <dbReference type="Pfam" id="PF12392"/>
    </source>
</evidence>
<dbReference type="EMBL" id="DWUW01000168">
    <property type="protein sequence ID" value="HJD31491.1"/>
    <property type="molecule type" value="Genomic_DNA"/>
</dbReference>
<accession>A0A9D2R0Q3</accession>
<proteinExistence type="predicted"/>
<dbReference type="Pfam" id="PF12392">
    <property type="entry name" value="DUF3656"/>
    <property type="match status" value="1"/>
</dbReference>
<comment type="caution">
    <text evidence="3">The sequence shown here is derived from an EMBL/GenBank/DDBJ whole genome shotgun (WGS) entry which is preliminary data.</text>
</comment>
<reference evidence="3" key="1">
    <citation type="journal article" date="2021" name="PeerJ">
        <title>Extensive microbial diversity within the chicken gut microbiome revealed by metagenomics and culture.</title>
        <authorList>
            <person name="Gilroy R."/>
            <person name="Ravi A."/>
            <person name="Getino M."/>
            <person name="Pursley I."/>
            <person name="Horton D.L."/>
            <person name="Alikhan N.F."/>
            <person name="Baker D."/>
            <person name="Gharbi K."/>
            <person name="Hall N."/>
            <person name="Watson M."/>
            <person name="Adriaenssens E.M."/>
            <person name="Foster-Nyarko E."/>
            <person name="Jarju S."/>
            <person name="Secka A."/>
            <person name="Antonio M."/>
            <person name="Oren A."/>
            <person name="Chaudhuri R.R."/>
            <person name="La Ragione R."/>
            <person name="Hildebrand F."/>
            <person name="Pallen M.J."/>
        </authorList>
    </citation>
    <scope>NUCLEOTIDE SEQUENCE</scope>
    <source>
        <strain evidence="3">ChiHjej8B7-25341</strain>
    </source>
</reference>
<dbReference type="Proteomes" id="UP000823851">
    <property type="component" value="Unassembled WGS sequence"/>
</dbReference>
<protein>
    <submittedName>
        <fullName evidence="3">U32 family peptidase</fullName>
    </submittedName>
</protein>